<gene>
    <name evidence="2" type="ORF">CR513_42758</name>
</gene>
<keyword evidence="3" id="KW-1185">Reference proteome</keyword>
<feature type="non-terminal residue" evidence="2">
    <location>
        <position position="1"/>
    </location>
</feature>
<protein>
    <recommendedName>
        <fullName evidence="1">DUF4216 domain-containing protein</fullName>
    </recommendedName>
</protein>
<dbReference type="Proteomes" id="UP000257109">
    <property type="component" value="Unassembled WGS sequence"/>
</dbReference>
<dbReference type="InterPro" id="IPR025312">
    <property type="entry name" value="DUF4216"/>
</dbReference>
<accession>A0A371FFR8</accession>
<sequence>MKCKWADTTHPRGFRKDAWQFTSVNFSQCIHIGEHEEDDPYIEASQAQMVYHVDDECRYPILFRHLLGQLNKDGQKQPR</sequence>
<evidence type="ECO:0000259" key="1">
    <source>
        <dbReference type="Pfam" id="PF13952"/>
    </source>
</evidence>
<feature type="domain" description="DUF4216" evidence="1">
    <location>
        <begin position="2"/>
        <end position="56"/>
    </location>
</feature>
<dbReference type="Pfam" id="PF13952">
    <property type="entry name" value="DUF4216"/>
    <property type="match status" value="1"/>
</dbReference>
<comment type="caution">
    <text evidence="2">The sequence shown here is derived from an EMBL/GenBank/DDBJ whole genome shotgun (WGS) entry which is preliminary data.</text>
</comment>
<dbReference type="OrthoDB" id="1426665at2759"/>
<name>A0A371FFR8_MUCPR</name>
<dbReference type="AlphaFoldDB" id="A0A371FFR8"/>
<organism evidence="2 3">
    <name type="scientific">Mucuna pruriens</name>
    <name type="common">Velvet bean</name>
    <name type="synonym">Dolichos pruriens</name>
    <dbReference type="NCBI Taxonomy" id="157652"/>
    <lineage>
        <taxon>Eukaryota</taxon>
        <taxon>Viridiplantae</taxon>
        <taxon>Streptophyta</taxon>
        <taxon>Embryophyta</taxon>
        <taxon>Tracheophyta</taxon>
        <taxon>Spermatophyta</taxon>
        <taxon>Magnoliopsida</taxon>
        <taxon>eudicotyledons</taxon>
        <taxon>Gunneridae</taxon>
        <taxon>Pentapetalae</taxon>
        <taxon>rosids</taxon>
        <taxon>fabids</taxon>
        <taxon>Fabales</taxon>
        <taxon>Fabaceae</taxon>
        <taxon>Papilionoideae</taxon>
        <taxon>50 kb inversion clade</taxon>
        <taxon>NPAAA clade</taxon>
        <taxon>indigoferoid/millettioid clade</taxon>
        <taxon>Phaseoleae</taxon>
        <taxon>Mucuna</taxon>
    </lineage>
</organism>
<reference evidence="2" key="1">
    <citation type="submission" date="2018-05" db="EMBL/GenBank/DDBJ databases">
        <title>Draft genome of Mucuna pruriens seed.</title>
        <authorList>
            <person name="Nnadi N.E."/>
            <person name="Vos R."/>
            <person name="Hasami M.H."/>
            <person name="Devisetty U.K."/>
            <person name="Aguiy J.C."/>
        </authorList>
    </citation>
    <scope>NUCLEOTIDE SEQUENCE [LARGE SCALE GENOMIC DNA]</scope>
    <source>
        <strain evidence="2">JCA_2017</strain>
    </source>
</reference>
<proteinExistence type="predicted"/>
<evidence type="ECO:0000313" key="3">
    <source>
        <dbReference type="Proteomes" id="UP000257109"/>
    </source>
</evidence>
<dbReference type="EMBL" id="QJKJ01009266">
    <property type="protein sequence ID" value="RDX77162.1"/>
    <property type="molecule type" value="Genomic_DNA"/>
</dbReference>
<evidence type="ECO:0000313" key="2">
    <source>
        <dbReference type="EMBL" id="RDX77162.1"/>
    </source>
</evidence>